<feature type="compositionally biased region" description="Basic and acidic residues" evidence="1">
    <location>
        <begin position="607"/>
        <end position="616"/>
    </location>
</feature>
<feature type="compositionally biased region" description="Polar residues" evidence="1">
    <location>
        <begin position="498"/>
        <end position="512"/>
    </location>
</feature>
<evidence type="ECO:0000256" key="1">
    <source>
        <dbReference type="SAM" id="MobiDB-lite"/>
    </source>
</evidence>
<feature type="compositionally biased region" description="Polar residues" evidence="1">
    <location>
        <begin position="764"/>
        <end position="776"/>
    </location>
</feature>
<feature type="region of interest" description="Disordered" evidence="1">
    <location>
        <begin position="336"/>
        <end position="359"/>
    </location>
</feature>
<sequence>MTVYETRQGLQRDIESHSKIVNAVLKLCERLRQDEGACSDSSDSDALRLLAVNLESRWHAIWLQSLEWRCRLEEAIAGGQRRLARGHYGYSPEGANLLEDNEDSFMDTNDDETVSSDPGNYDVIPFSDNEYERIVDTDDCGDKMSDCDNGLKSDRNASDLDSALGKSSSDPSVSECHHDMAARLADRTTKMIASSQDGGSTTQNATKLSLKRSPLKSDSRDIGYSSESHSNEEAETGHVTDDLKKHVRSCQNLEAVLRRKDLGGSTGSLQPSTRWRHSMTSAYDTSSTCSDLNLLADKGMGRTGSEEAVSDNVQSLINSPSHRFYCMTSIDTDSADSSTRWQNNSAQSPVSPASRVDESSAVRLRDLDVTKMKLVTHSLSDQLDAEAGLPPMTDDKSYGSIECLNRSPVGVRRECVRRLIQQAELLIHDADLWHLQSSCRLLQESAKVVKQQQERHRHHAKLNNSLTSTDGSLVITTTEDSQLSSCDASSEGSDEEFSTASSDGRPSSLNDTTFFTMRSHSVSPAKSDIVVTRKLSPKKRRHHLSESRADLGPLSNSESAIDRLHYKRPTPTHTPVSPKLRRTSSEASTPPRGHSPHKGRHLRMRRSKSDELDRKRLTSTPRFESSVVSTVPRYDVTSTRKCLELDQAVPSCSPTHRLTSIASETDDVFNHQGDSDIELARLETDDTDGVVPGGLLSTTQESFSEHAWDPYQAPPYTSVSDDCTEEKLDPGKLQADWEHTLEYEEEFPFDNSFGCSPMAPLDTTRGSGNKRSQNSWFSSSGYHGDANCDNSRIDYDTDSDVDDFHYVITESQKAMDFTESTLAIKPGKDAMETGVYLNPSEYVDPLATCQTNVKCLQEVIDTLQMDEGLTNVPLDDIAMVQRVIDKWRRLERVTVKRQDQSKQLFEMYKQIMAADACIDQCRDNLSVKTFGDVSELEATIKAVLSSTTELVSQKVEMTTLQRRIRVFAGKNKEVHMTKFAEDVTQILDDIGDNLKVSTLHVAQLRPQLTGWTEYNKAVKQLTDSMNRERQRLQCLHLAADVVSLSTQEMMDTVTDLKVMQSEFGTYDCHMAALRDLYTSVGSLSSHQMQMHAEVAVLSNQLASMKCQCQEMIVAMETRLLMQRNKEEKAKLAALTRVRTKRPVTRPKTDRSWWSLLLYLLKWGVPLATIFVVVMCCLVDPFPEHPGLSINPDLRYVRGPPPT</sequence>
<feature type="compositionally biased region" description="Polar residues" evidence="1">
    <location>
        <begin position="192"/>
        <end position="207"/>
    </location>
</feature>
<reference evidence="2" key="1">
    <citation type="journal article" date="2023" name="Mol. Biol. Evol.">
        <title>Third-Generation Sequencing Reveals the Adaptive Role of the Epigenome in Three Deep-Sea Polychaetes.</title>
        <authorList>
            <person name="Perez M."/>
            <person name="Aroh O."/>
            <person name="Sun Y."/>
            <person name="Lan Y."/>
            <person name="Juniper S.K."/>
            <person name="Young C.R."/>
            <person name="Angers B."/>
            <person name="Qian P.Y."/>
        </authorList>
    </citation>
    <scope>NUCLEOTIDE SEQUENCE</scope>
    <source>
        <strain evidence="2">R07B-5</strain>
    </source>
</reference>
<feature type="region of interest" description="Disordered" evidence="1">
    <location>
        <begin position="154"/>
        <end position="176"/>
    </location>
</feature>
<dbReference type="Proteomes" id="UP001209878">
    <property type="component" value="Unassembled WGS sequence"/>
</dbReference>
<dbReference type="Gene3D" id="1.20.58.60">
    <property type="match status" value="1"/>
</dbReference>
<dbReference type="SUPFAM" id="SSF46966">
    <property type="entry name" value="Spectrin repeat"/>
    <property type="match status" value="1"/>
</dbReference>
<evidence type="ECO:0008006" key="4">
    <source>
        <dbReference type="Google" id="ProtNLM"/>
    </source>
</evidence>
<gene>
    <name evidence="2" type="ORF">NP493_828g01025</name>
</gene>
<feature type="region of interest" description="Disordered" evidence="1">
    <location>
        <begin position="452"/>
        <end position="512"/>
    </location>
</feature>
<protein>
    <recommendedName>
        <fullName evidence="4">KASH domain-containing protein</fullName>
    </recommendedName>
</protein>
<name>A0AAD9KP38_RIDPI</name>
<feature type="region of interest" description="Disordered" evidence="1">
    <location>
        <begin position="192"/>
        <end position="243"/>
    </location>
</feature>
<evidence type="ECO:0000313" key="3">
    <source>
        <dbReference type="Proteomes" id="UP001209878"/>
    </source>
</evidence>
<feature type="region of interest" description="Disordered" evidence="1">
    <location>
        <begin position="532"/>
        <end position="624"/>
    </location>
</feature>
<evidence type="ECO:0000313" key="2">
    <source>
        <dbReference type="EMBL" id="KAK2174043.1"/>
    </source>
</evidence>
<feature type="compositionally biased region" description="Basic and acidic residues" evidence="1">
    <location>
        <begin position="229"/>
        <end position="243"/>
    </location>
</feature>
<feature type="compositionally biased region" description="Polar residues" evidence="1">
    <location>
        <begin position="340"/>
        <end position="351"/>
    </location>
</feature>
<comment type="caution">
    <text evidence="2">The sequence shown here is derived from an EMBL/GenBank/DDBJ whole genome shotgun (WGS) entry which is preliminary data.</text>
</comment>
<dbReference type="AlphaFoldDB" id="A0AAD9KP38"/>
<feature type="compositionally biased region" description="Polar residues" evidence="1">
    <location>
        <begin position="462"/>
        <end position="491"/>
    </location>
</feature>
<proteinExistence type="predicted"/>
<dbReference type="EMBL" id="JAODUO010000831">
    <property type="protein sequence ID" value="KAK2174043.1"/>
    <property type="molecule type" value="Genomic_DNA"/>
</dbReference>
<accession>A0AAD9KP38</accession>
<feature type="region of interest" description="Disordered" evidence="1">
    <location>
        <begin position="754"/>
        <end position="776"/>
    </location>
</feature>
<organism evidence="2 3">
    <name type="scientific">Ridgeia piscesae</name>
    <name type="common">Tubeworm</name>
    <dbReference type="NCBI Taxonomy" id="27915"/>
    <lineage>
        <taxon>Eukaryota</taxon>
        <taxon>Metazoa</taxon>
        <taxon>Spiralia</taxon>
        <taxon>Lophotrochozoa</taxon>
        <taxon>Annelida</taxon>
        <taxon>Polychaeta</taxon>
        <taxon>Sedentaria</taxon>
        <taxon>Canalipalpata</taxon>
        <taxon>Sabellida</taxon>
        <taxon>Siboglinidae</taxon>
        <taxon>Ridgeia</taxon>
    </lineage>
</organism>
<keyword evidence="3" id="KW-1185">Reference proteome</keyword>
<feature type="compositionally biased region" description="Basic residues" evidence="1">
    <location>
        <begin position="594"/>
        <end position="606"/>
    </location>
</feature>